<dbReference type="EMBL" id="JACIJS010000006">
    <property type="protein sequence ID" value="MBB5516317.1"/>
    <property type="molecule type" value="Genomic_DNA"/>
</dbReference>
<dbReference type="CDD" id="cd17325">
    <property type="entry name" value="MFS_MdtG_SLC18_like"/>
    <property type="match status" value="1"/>
</dbReference>
<evidence type="ECO:0000256" key="5">
    <source>
        <dbReference type="ARBA" id="ARBA00023136"/>
    </source>
</evidence>
<keyword evidence="2" id="KW-1003">Cell membrane</keyword>
<reference evidence="9 10" key="1">
    <citation type="submission" date="2020-08" db="EMBL/GenBank/DDBJ databases">
        <title>Genomic Encyclopedia of Type Strains, Phase IV (KMG-IV): sequencing the most valuable type-strain genomes for metagenomic binning, comparative biology and taxonomic classification.</title>
        <authorList>
            <person name="Goeker M."/>
        </authorList>
    </citation>
    <scope>NUCLEOTIDE SEQUENCE [LARGE SCALE GENOMIC DNA]</scope>
    <source>
        <strain evidence="9 10">DSM 103377</strain>
    </source>
</reference>
<dbReference type="GO" id="GO:0022857">
    <property type="term" value="F:transmembrane transporter activity"/>
    <property type="evidence" value="ECO:0007669"/>
    <property type="project" value="InterPro"/>
</dbReference>
<feature type="transmembrane region" description="Helical" evidence="6">
    <location>
        <begin position="647"/>
        <end position="665"/>
    </location>
</feature>
<keyword evidence="4 6" id="KW-1133">Transmembrane helix</keyword>
<dbReference type="InterPro" id="IPR020846">
    <property type="entry name" value="MFS_dom"/>
</dbReference>
<feature type="domain" description="Major facilitator superfamily (MFS) profile" evidence="7">
    <location>
        <begin position="276"/>
        <end position="669"/>
    </location>
</feature>
<dbReference type="GO" id="GO:0005886">
    <property type="term" value="C:plasma membrane"/>
    <property type="evidence" value="ECO:0007669"/>
    <property type="project" value="UniProtKB-SubCell"/>
</dbReference>
<evidence type="ECO:0000259" key="8">
    <source>
        <dbReference type="PROSITE" id="PS50885"/>
    </source>
</evidence>
<evidence type="ECO:0000256" key="3">
    <source>
        <dbReference type="ARBA" id="ARBA00022692"/>
    </source>
</evidence>
<dbReference type="InterPro" id="IPR036259">
    <property type="entry name" value="MFS_trans_sf"/>
</dbReference>
<dbReference type="InterPro" id="IPR003660">
    <property type="entry name" value="HAMP_dom"/>
</dbReference>
<evidence type="ECO:0000256" key="6">
    <source>
        <dbReference type="SAM" id="Phobius"/>
    </source>
</evidence>
<evidence type="ECO:0000313" key="9">
    <source>
        <dbReference type="EMBL" id="MBB5516317.1"/>
    </source>
</evidence>
<dbReference type="Pfam" id="PF07690">
    <property type="entry name" value="MFS_1"/>
    <property type="match status" value="1"/>
</dbReference>
<feature type="transmembrane region" description="Helical" evidence="6">
    <location>
        <begin position="192"/>
        <end position="213"/>
    </location>
</feature>
<feature type="transmembrane region" description="Helical" evidence="6">
    <location>
        <begin position="485"/>
        <end position="507"/>
    </location>
</feature>
<dbReference type="PANTHER" id="PTHR43124:SF3">
    <property type="entry name" value="CHLORAMPHENICOL EFFLUX PUMP RV0191"/>
    <property type="match status" value="1"/>
</dbReference>
<comment type="caution">
    <text evidence="9">The sequence shown here is derived from an EMBL/GenBank/DDBJ whole genome shotgun (WGS) entry which is preliminary data.</text>
</comment>
<feature type="transmembrane region" description="Helical" evidence="6">
    <location>
        <begin position="577"/>
        <end position="604"/>
    </location>
</feature>
<evidence type="ECO:0000256" key="2">
    <source>
        <dbReference type="ARBA" id="ARBA00022475"/>
    </source>
</evidence>
<dbReference type="SUPFAM" id="SSF103473">
    <property type="entry name" value="MFS general substrate transporter"/>
    <property type="match status" value="1"/>
</dbReference>
<feature type="transmembrane region" description="Helical" evidence="6">
    <location>
        <begin position="435"/>
        <end position="454"/>
    </location>
</feature>
<feature type="transmembrane region" description="Helical" evidence="6">
    <location>
        <begin position="522"/>
        <end position="541"/>
    </location>
</feature>
<gene>
    <name evidence="9" type="ORF">FHS89_002343</name>
</gene>
<proteinExistence type="predicted"/>
<feature type="transmembrane region" description="Helical" evidence="6">
    <location>
        <begin position="349"/>
        <end position="368"/>
    </location>
</feature>
<accession>A0A840X6I7</accession>
<comment type="subcellular location">
    <subcellularLocation>
        <location evidence="1">Cell membrane</location>
        <topology evidence="1">Multi-pass membrane protein</topology>
    </subcellularLocation>
</comment>
<feature type="domain" description="HAMP" evidence="8">
    <location>
        <begin position="213"/>
        <end position="265"/>
    </location>
</feature>
<sequence length="671" mass="71471">MIARLIRNPVFPMAGIVLIGLLIGLLALSERVLQLSERDLQPELERKAVAVGLSVRETMERALDYEIPLAELNGMEAFLEVYRTDGGLGYIAVIADGQILFSSGPDAALALSEEEADATGAGVLELVRAPFRWFTAPAPQIGAFDDATVRQVPGYIDTALPLRADMEVVGTLHLGTDDAIIFAQLRDNLLDIATILLLSLLLAVELMLFALAYSVTGPMGEMRAVMQRVIDGKLGQLCRVSGPREVRRAQMALNDVIRKMRAGVGEDSTDILQKPRMIGVRLLAFLFVMAEEIARPFMPLFLSGFADTAPAALSPELTAGVIMSASMLIMAIMMPVSGVLVDRIGPRRLFGLGALVATTGLFGSAFAATFNEIIALRCLSVAGYGLCFIACQGYVIENSTTANRARGMGLFVGGIMMADLFGAAIGGIIAERLGFSATFMVGAGISALAGLLVWRLMEQRQQIKGEAMPRFRLSQMGALLINRRFMVVAVLAAIPAKLILVGVLYYLAPLYLTERALSQGDIGRVIMAYGIIAVLVLPVLSNLADHKLGYRNAVVWGSLIAAPLLMAVPYFDMLPVTLAAILFLGFGQALITTSLVPLVTVICATEMETVGQGAVLGTLRFIERIGSAFSPLVAAMLAQALGYDVAIAVYGVTGVVCAVLLAVLTRGAARS</sequence>
<evidence type="ECO:0000256" key="4">
    <source>
        <dbReference type="ARBA" id="ARBA00022989"/>
    </source>
</evidence>
<dbReference type="Gene3D" id="1.20.1250.20">
    <property type="entry name" value="MFS general substrate transporter like domains"/>
    <property type="match status" value="1"/>
</dbReference>
<feature type="transmembrane region" description="Helical" evidence="6">
    <location>
        <begin position="408"/>
        <end position="429"/>
    </location>
</feature>
<dbReference type="PROSITE" id="PS50850">
    <property type="entry name" value="MFS"/>
    <property type="match status" value="1"/>
</dbReference>
<dbReference type="RefSeq" id="WP_184011780.1">
    <property type="nucleotide sequence ID" value="NZ_JACIJS010000006.1"/>
</dbReference>
<evidence type="ECO:0000256" key="1">
    <source>
        <dbReference type="ARBA" id="ARBA00004651"/>
    </source>
</evidence>
<organism evidence="9 10">
    <name type="scientific">Rubricella aquisinus</name>
    <dbReference type="NCBI Taxonomy" id="2028108"/>
    <lineage>
        <taxon>Bacteria</taxon>
        <taxon>Pseudomonadati</taxon>
        <taxon>Pseudomonadota</taxon>
        <taxon>Alphaproteobacteria</taxon>
        <taxon>Rhodobacterales</taxon>
        <taxon>Paracoccaceae</taxon>
        <taxon>Rubricella</taxon>
    </lineage>
</organism>
<feature type="transmembrane region" description="Helical" evidence="6">
    <location>
        <begin position="278"/>
        <end position="297"/>
    </location>
</feature>
<feature type="transmembrane region" description="Helical" evidence="6">
    <location>
        <begin position="317"/>
        <end position="337"/>
    </location>
</feature>
<dbReference type="AlphaFoldDB" id="A0A840X6I7"/>
<keyword evidence="3 6" id="KW-0812">Transmembrane</keyword>
<protein>
    <submittedName>
        <fullName evidence="9">Putative MFS family arabinose efflux permease</fullName>
    </submittedName>
</protein>
<keyword evidence="10" id="KW-1185">Reference proteome</keyword>
<feature type="transmembrane region" description="Helical" evidence="6">
    <location>
        <begin position="625"/>
        <end position="641"/>
    </location>
</feature>
<feature type="transmembrane region" description="Helical" evidence="6">
    <location>
        <begin position="553"/>
        <end position="571"/>
    </location>
</feature>
<evidence type="ECO:0000313" key="10">
    <source>
        <dbReference type="Proteomes" id="UP000553766"/>
    </source>
</evidence>
<keyword evidence="5 6" id="KW-0472">Membrane</keyword>
<name>A0A840X6I7_9RHOB</name>
<dbReference type="InterPro" id="IPR011701">
    <property type="entry name" value="MFS"/>
</dbReference>
<dbReference type="InterPro" id="IPR050189">
    <property type="entry name" value="MFS_Efflux_Transporters"/>
</dbReference>
<dbReference type="Proteomes" id="UP000553766">
    <property type="component" value="Unassembled WGS sequence"/>
</dbReference>
<dbReference type="PROSITE" id="PS50885">
    <property type="entry name" value="HAMP"/>
    <property type="match status" value="1"/>
</dbReference>
<evidence type="ECO:0000259" key="7">
    <source>
        <dbReference type="PROSITE" id="PS50850"/>
    </source>
</evidence>
<dbReference type="GO" id="GO:0007165">
    <property type="term" value="P:signal transduction"/>
    <property type="evidence" value="ECO:0007669"/>
    <property type="project" value="InterPro"/>
</dbReference>
<feature type="transmembrane region" description="Helical" evidence="6">
    <location>
        <begin position="374"/>
        <end position="396"/>
    </location>
</feature>
<dbReference type="PANTHER" id="PTHR43124">
    <property type="entry name" value="PURINE EFFLUX PUMP PBUE"/>
    <property type="match status" value="1"/>
</dbReference>